<evidence type="ECO:0000256" key="1">
    <source>
        <dbReference type="ARBA" id="ARBA00022605"/>
    </source>
</evidence>
<dbReference type="SUPFAM" id="SSF52402">
    <property type="entry name" value="Adenine nucleotide alpha hydrolases-like"/>
    <property type="match status" value="1"/>
</dbReference>
<protein>
    <submittedName>
        <fullName evidence="5">Asparagine synthase-domain-containing protein</fullName>
    </submittedName>
</protein>
<dbReference type="Gene3D" id="3.60.20.10">
    <property type="entry name" value="Glutamine Phosphoribosylpyrophosphate, subunit 1, domain 1"/>
    <property type="match status" value="1"/>
</dbReference>
<proteinExistence type="predicted"/>
<dbReference type="FunCoup" id="A0A5J5EQB2">
    <property type="interactions" value="772"/>
</dbReference>
<gene>
    <name evidence="5" type="ORF">FN846DRAFT_211472</name>
</gene>
<dbReference type="Pfam" id="PF00733">
    <property type="entry name" value="Asn_synthase"/>
    <property type="match status" value="1"/>
</dbReference>
<dbReference type="PANTHER" id="PTHR45937">
    <property type="entry name" value="ASPARAGINE SYNTHETASE DOMAIN-CONTAINING PROTEIN 1"/>
    <property type="match status" value="1"/>
</dbReference>
<sequence length="567" mass="61771">MCGILFNLSACSSTPSQAHVTLVSHRGPDATRTHAITAHGKTLTLTSSLLSVRGSEPTLQPLVDASTGSVLCWNGEAWRVHGHPLAEGANDTLEIFKVLLNAPEGRIQDVIGAIEGEFAFVFWDGHGGVWFGRDWAGRRSLVVRRREGEMELASVGDGEGGWEEIEAGGLGRIDVESGEETWITRRSTGEEIYGIPSMNLSQPTLEELAPLSVDSLEVSGLHDALLESLRLRVRDVQLPPNADLHSRHVPANAQEDVRVAVLFSGGVDCTVIARIAHEVLPPDEPIDLLNVAFENPRIVAARSAPPPALNLKKKKAAVPRPLNGVIPPAPTTTAELDPYALCPDRATGLSSYHELCKTCPTRRWRFISINIPYTEVLEHRKTVIDLMYPHNTEMDLSIALAFYFAARGRGAFGSSGSQDYTTPARILLSGLGADELLGGYSRHSTAFRRAGYQGLLDELDLDFQRLGKRNLGRDDRVAAHWAKEMRYPFLDEKVVSWAMATPVVGKCPFGEPENGVENGKKVLRLLAKKLGMEKAAGEAKRAVQFGARTAKMSVESRKMKGTDGLMA</sequence>
<dbReference type="SUPFAM" id="SSF56235">
    <property type="entry name" value="N-terminal nucleophile aminohydrolases (Ntn hydrolases)"/>
    <property type="match status" value="1"/>
</dbReference>
<keyword evidence="2" id="KW-0061">Asparagine biosynthesis</keyword>
<dbReference type="InterPro" id="IPR014729">
    <property type="entry name" value="Rossmann-like_a/b/a_fold"/>
</dbReference>
<organism evidence="5 6">
    <name type="scientific">Sphaerosporella brunnea</name>
    <dbReference type="NCBI Taxonomy" id="1250544"/>
    <lineage>
        <taxon>Eukaryota</taxon>
        <taxon>Fungi</taxon>
        <taxon>Dikarya</taxon>
        <taxon>Ascomycota</taxon>
        <taxon>Pezizomycotina</taxon>
        <taxon>Pezizomycetes</taxon>
        <taxon>Pezizales</taxon>
        <taxon>Pyronemataceae</taxon>
        <taxon>Sphaerosporella</taxon>
    </lineage>
</organism>
<keyword evidence="6" id="KW-1185">Reference proteome</keyword>
<evidence type="ECO:0000256" key="2">
    <source>
        <dbReference type="ARBA" id="ARBA00022888"/>
    </source>
</evidence>
<name>A0A5J5EQB2_9PEZI</name>
<dbReference type="InterPro" id="IPR001962">
    <property type="entry name" value="Asn_synthase"/>
</dbReference>
<dbReference type="AlphaFoldDB" id="A0A5J5EQB2"/>
<dbReference type="CDD" id="cd01991">
    <property type="entry name" value="Asn_synthase_B_C"/>
    <property type="match status" value="1"/>
</dbReference>
<dbReference type="OrthoDB" id="10252281at2759"/>
<evidence type="ECO:0000256" key="3">
    <source>
        <dbReference type="ARBA" id="ARBA00022962"/>
    </source>
</evidence>
<dbReference type="PANTHER" id="PTHR45937:SF1">
    <property type="entry name" value="ASPARAGINE SYNTHETASE DOMAIN-CONTAINING PROTEIN 1"/>
    <property type="match status" value="1"/>
</dbReference>
<accession>A0A5J5EQB2</accession>
<dbReference type="Proteomes" id="UP000326924">
    <property type="component" value="Unassembled WGS sequence"/>
</dbReference>
<dbReference type="InterPro" id="IPR051857">
    <property type="entry name" value="Asn_synthetase_domain"/>
</dbReference>
<dbReference type="InterPro" id="IPR017932">
    <property type="entry name" value="GATase_2_dom"/>
</dbReference>
<feature type="domain" description="Glutamine amidotransferase type-2" evidence="4">
    <location>
        <begin position="2"/>
        <end position="186"/>
    </location>
</feature>
<reference evidence="5 6" key="1">
    <citation type="submission" date="2019-09" db="EMBL/GenBank/DDBJ databases">
        <title>Draft genome of the ectomycorrhizal ascomycete Sphaerosporella brunnea.</title>
        <authorList>
            <consortium name="DOE Joint Genome Institute"/>
            <person name="Benucci G.M."/>
            <person name="Marozzi G."/>
            <person name="Antonielli L."/>
            <person name="Sanchez S."/>
            <person name="Marco P."/>
            <person name="Wang X."/>
            <person name="Falini L.B."/>
            <person name="Barry K."/>
            <person name="Haridas S."/>
            <person name="Lipzen A."/>
            <person name="Labutti K."/>
            <person name="Grigoriev I.V."/>
            <person name="Murat C."/>
            <person name="Martin F."/>
            <person name="Albertini E."/>
            <person name="Donnini D."/>
            <person name="Bonito G."/>
        </authorList>
    </citation>
    <scope>NUCLEOTIDE SEQUENCE [LARGE SCALE GENOMIC DNA]</scope>
    <source>
        <strain evidence="5 6">Sb_GMNB300</strain>
    </source>
</reference>
<keyword evidence="1" id="KW-0028">Amino-acid biosynthesis</keyword>
<evidence type="ECO:0000313" key="5">
    <source>
        <dbReference type="EMBL" id="KAA8898362.1"/>
    </source>
</evidence>
<keyword evidence="3" id="KW-0315">Glutamine amidotransferase</keyword>
<dbReference type="EMBL" id="VXIS01000186">
    <property type="protein sequence ID" value="KAA8898362.1"/>
    <property type="molecule type" value="Genomic_DNA"/>
</dbReference>
<dbReference type="InterPro" id="IPR029055">
    <property type="entry name" value="Ntn_hydrolases_N"/>
</dbReference>
<dbReference type="InParanoid" id="A0A5J5EQB2"/>
<dbReference type="GO" id="GO:0004066">
    <property type="term" value="F:asparagine synthase (glutamine-hydrolyzing) activity"/>
    <property type="evidence" value="ECO:0007669"/>
    <property type="project" value="InterPro"/>
</dbReference>
<dbReference type="Gene3D" id="3.40.50.620">
    <property type="entry name" value="HUPs"/>
    <property type="match status" value="1"/>
</dbReference>
<dbReference type="GO" id="GO:0006529">
    <property type="term" value="P:asparagine biosynthetic process"/>
    <property type="evidence" value="ECO:0007669"/>
    <property type="project" value="UniProtKB-KW"/>
</dbReference>
<comment type="caution">
    <text evidence="5">The sequence shown here is derived from an EMBL/GenBank/DDBJ whole genome shotgun (WGS) entry which is preliminary data.</text>
</comment>
<dbReference type="PROSITE" id="PS51278">
    <property type="entry name" value="GATASE_TYPE_2"/>
    <property type="match status" value="1"/>
</dbReference>
<evidence type="ECO:0000259" key="4">
    <source>
        <dbReference type="PROSITE" id="PS51278"/>
    </source>
</evidence>
<evidence type="ECO:0000313" key="6">
    <source>
        <dbReference type="Proteomes" id="UP000326924"/>
    </source>
</evidence>